<feature type="region of interest" description="Disordered" evidence="11">
    <location>
        <begin position="61"/>
        <end position="86"/>
    </location>
</feature>
<dbReference type="Proteomes" id="UP000008312">
    <property type="component" value="Unassembled WGS sequence"/>
</dbReference>
<gene>
    <name evidence="12" type="ORF">GSBLH_T00003470001</name>
</gene>
<dbReference type="OMA" id="MIQKRDT"/>
<dbReference type="RefSeq" id="XP_012897683.1">
    <property type="nucleotide sequence ID" value="XM_013042229.1"/>
</dbReference>
<accession>D8M682</accession>
<feature type="region of interest" description="Disordered" evidence="11">
    <location>
        <begin position="1"/>
        <end position="28"/>
    </location>
</feature>
<evidence type="ECO:0000256" key="5">
    <source>
        <dbReference type="ARBA" id="ARBA00022553"/>
    </source>
</evidence>
<sequence length="153" mass="18198">MESKNQETAQNTTVEEQKPSETKKKTVIPVGIGAAGKVWRQKREISFHQFANNSPFQVKTSWEKKQERRKKLERTKELQKSMRTSRIEEKRELIRRQEENKMRRQQNEIKNAQIQVIKNVGKLKKMSKKQLKQIKKTRIDKNGNVEYVDAYAK</sequence>
<dbReference type="InParanoid" id="D8M682"/>
<comment type="function">
    <text evidence="9">Required for proper chromosome segregation during mitosis and error-free mitotic progression.</text>
</comment>
<protein>
    <recommendedName>
        <fullName evidence="3">Coiled-coil domain-containing protein 86</fullName>
    </recommendedName>
</protein>
<feature type="compositionally biased region" description="Basic and acidic residues" evidence="11">
    <location>
        <begin position="74"/>
        <end position="86"/>
    </location>
</feature>
<evidence type="ECO:0000256" key="7">
    <source>
        <dbReference type="ARBA" id="ARBA00023054"/>
    </source>
</evidence>
<dbReference type="OrthoDB" id="277961at2759"/>
<keyword evidence="4" id="KW-0158">Chromosome</keyword>
<evidence type="ECO:0000256" key="4">
    <source>
        <dbReference type="ARBA" id="ARBA00022454"/>
    </source>
</evidence>
<feature type="compositionally biased region" description="Basic and acidic residues" evidence="11">
    <location>
        <begin position="15"/>
        <end position="24"/>
    </location>
</feature>
<evidence type="ECO:0000256" key="9">
    <source>
        <dbReference type="ARBA" id="ARBA00093307"/>
    </source>
</evidence>
<evidence type="ECO:0000256" key="3">
    <source>
        <dbReference type="ARBA" id="ARBA00016738"/>
    </source>
</evidence>
<dbReference type="AlphaFoldDB" id="D8M682"/>
<dbReference type="EMBL" id="FN668661">
    <property type="protein sequence ID" value="CBK23635.2"/>
    <property type="molecule type" value="Genomic_DNA"/>
</dbReference>
<evidence type="ECO:0000256" key="10">
    <source>
        <dbReference type="SAM" id="Coils"/>
    </source>
</evidence>
<dbReference type="GO" id="GO:0005730">
    <property type="term" value="C:nucleolus"/>
    <property type="evidence" value="ECO:0007669"/>
    <property type="project" value="UniProtKB-SubCell"/>
</dbReference>
<proteinExistence type="predicted"/>
<comment type="subcellular location">
    <subcellularLocation>
        <location evidence="1">Chromosome</location>
    </subcellularLocation>
    <subcellularLocation>
        <location evidence="2">Nucleus</location>
        <location evidence="2">Nucleolus</location>
    </subcellularLocation>
</comment>
<keyword evidence="6" id="KW-0164">Citrullination</keyword>
<feature type="coiled-coil region" evidence="10">
    <location>
        <begin position="87"/>
        <end position="115"/>
    </location>
</feature>
<reference evidence="12" key="1">
    <citation type="submission" date="2010-02" db="EMBL/GenBank/DDBJ databases">
        <title>Sequencing and annotation of the Blastocystis hominis genome.</title>
        <authorList>
            <person name="Wincker P."/>
        </authorList>
    </citation>
    <scope>NUCLEOTIDE SEQUENCE</scope>
    <source>
        <strain evidence="12">Singapore isolate B</strain>
    </source>
</reference>
<feature type="compositionally biased region" description="Polar residues" evidence="11">
    <location>
        <begin position="1"/>
        <end position="14"/>
    </location>
</feature>
<evidence type="ECO:0000256" key="8">
    <source>
        <dbReference type="ARBA" id="ARBA00023242"/>
    </source>
</evidence>
<evidence type="ECO:0000256" key="2">
    <source>
        <dbReference type="ARBA" id="ARBA00004604"/>
    </source>
</evidence>
<dbReference type="PANTHER" id="PTHR13557:SF1">
    <property type="entry name" value="COILED-COIL DOMAIN-CONTAINING PROTEIN 86"/>
    <property type="match status" value="1"/>
</dbReference>
<dbReference type="PANTHER" id="PTHR13557">
    <property type="entry name" value="COILED-COIL DOMAIN-CONTAINING PROTEIN 86"/>
    <property type="match status" value="1"/>
</dbReference>
<keyword evidence="5" id="KW-0597">Phosphoprotein</keyword>
<evidence type="ECO:0000313" key="13">
    <source>
        <dbReference type="Proteomes" id="UP000008312"/>
    </source>
</evidence>
<keyword evidence="8" id="KW-0539">Nucleus</keyword>
<evidence type="ECO:0000256" key="6">
    <source>
        <dbReference type="ARBA" id="ARBA00022934"/>
    </source>
</evidence>
<organism evidence="12">
    <name type="scientific">Blastocystis hominis</name>
    <dbReference type="NCBI Taxonomy" id="12968"/>
    <lineage>
        <taxon>Eukaryota</taxon>
        <taxon>Sar</taxon>
        <taxon>Stramenopiles</taxon>
        <taxon>Bigyra</taxon>
        <taxon>Opalozoa</taxon>
        <taxon>Opalinata</taxon>
        <taxon>Blastocystidae</taxon>
        <taxon>Blastocystis</taxon>
    </lineage>
</organism>
<evidence type="ECO:0000256" key="11">
    <source>
        <dbReference type="SAM" id="MobiDB-lite"/>
    </source>
</evidence>
<keyword evidence="13" id="KW-1185">Reference proteome</keyword>
<name>D8M682_BLAHO</name>
<keyword evidence="7 10" id="KW-0175">Coiled coil</keyword>
<dbReference type="GeneID" id="24920567"/>
<evidence type="ECO:0000313" key="12">
    <source>
        <dbReference type="EMBL" id="CBK23635.2"/>
    </source>
</evidence>
<dbReference type="InterPro" id="IPR026570">
    <property type="entry name" value="CCDC86"/>
</dbReference>
<dbReference type="GO" id="GO:0005694">
    <property type="term" value="C:chromosome"/>
    <property type="evidence" value="ECO:0007669"/>
    <property type="project" value="UniProtKB-SubCell"/>
</dbReference>
<evidence type="ECO:0000256" key="1">
    <source>
        <dbReference type="ARBA" id="ARBA00004286"/>
    </source>
</evidence>